<accession>A0A9W4H3Y3</accession>
<keyword evidence="3" id="KW-1185">Reference proteome</keyword>
<dbReference type="EMBL" id="CAJVAX010000018">
    <property type="protein sequence ID" value="CAG7648279.1"/>
    <property type="molecule type" value="Genomic_DNA"/>
</dbReference>
<feature type="compositionally biased region" description="Low complexity" evidence="1">
    <location>
        <begin position="56"/>
        <end position="68"/>
    </location>
</feature>
<gene>
    <name evidence="2" type="ORF">SBRY_40890</name>
</gene>
<feature type="compositionally biased region" description="Basic and acidic residues" evidence="1">
    <location>
        <begin position="101"/>
        <end position="113"/>
    </location>
</feature>
<dbReference type="AlphaFoldDB" id="A0A9W4H3Y3"/>
<feature type="compositionally biased region" description="Basic residues" evidence="1">
    <location>
        <begin position="84"/>
        <end position="93"/>
    </location>
</feature>
<organism evidence="2 3">
    <name type="scientific">Actinacidiphila bryophytorum</name>
    <dbReference type="NCBI Taxonomy" id="1436133"/>
    <lineage>
        <taxon>Bacteria</taxon>
        <taxon>Bacillati</taxon>
        <taxon>Actinomycetota</taxon>
        <taxon>Actinomycetes</taxon>
        <taxon>Kitasatosporales</taxon>
        <taxon>Streptomycetaceae</taxon>
        <taxon>Actinacidiphila</taxon>
    </lineage>
</organism>
<reference evidence="2" key="1">
    <citation type="submission" date="2021-06" db="EMBL/GenBank/DDBJ databases">
        <authorList>
            <person name="Arsene-Ploetze F."/>
        </authorList>
    </citation>
    <scope>NUCLEOTIDE SEQUENCE</scope>
    <source>
        <strain evidence="2">SBRY1</strain>
    </source>
</reference>
<dbReference type="Proteomes" id="UP001153328">
    <property type="component" value="Unassembled WGS sequence"/>
</dbReference>
<feature type="compositionally biased region" description="Basic and acidic residues" evidence="1">
    <location>
        <begin position="1"/>
        <end position="19"/>
    </location>
</feature>
<evidence type="ECO:0000313" key="3">
    <source>
        <dbReference type="Proteomes" id="UP001153328"/>
    </source>
</evidence>
<evidence type="ECO:0000313" key="2">
    <source>
        <dbReference type="EMBL" id="CAG7648279.1"/>
    </source>
</evidence>
<comment type="caution">
    <text evidence="2">The sequence shown here is derived from an EMBL/GenBank/DDBJ whole genome shotgun (WGS) entry which is preliminary data.</text>
</comment>
<sequence>MGGAFRRGDPPVDRRDVRTPRAGARRRGRRTGGHHLPRAHGGAARQHRLHQREFRAAAARGPGDSAAGRLRRRRPPLGAGLGAHVRRGARRPGRGAAGRRAPADGRGARRDRAAAAGVHRAAVTGAAVRSGPATGLGG</sequence>
<proteinExistence type="predicted"/>
<protein>
    <submittedName>
        <fullName evidence="2">Uncharacterized protein</fullName>
    </submittedName>
</protein>
<feature type="compositionally biased region" description="Basic residues" evidence="1">
    <location>
        <begin position="23"/>
        <end position="38"/>
    </location>
</feature>
<evidence type="ECO:0000256" key="1">
    <source>
        <dbReference type="SAM" id="MobiDB-lite"/>
    </source>
</evidence>
<feature type="region of interest" description="Disordered" evidence="1">
    <location>
        <begin position="1"/>
        <end position="117"/>
    </location>
</feature>
<name>A0A9W4H3Y3_9ACTN</name>